<keyword evidence="1" id="KW-0732">Signal</keyword>
<protein>
    <submittedName>
        <fullName evidence="2">Uncharacterized protein</fullName>
    </submittedName>
</protein>
<comment type="caution">
    <text evidence="2">The sequence shown here is derived from an EMBL/GenBank/DDBJ whole genome shotgun (WGS) entry which is preliminary data.</text>
</comment>
<dbReference type="EMBL" id="JAFNEN010000485">
    <property type="protein sequence ID" value="KAG8181996.1"/>
    <property type="molecule type" value="Genomic_DNA"/>
</dbReference>
<name>A0AAV6UFC5_9ARAC</name>
<sequence>MFAKVAVLFAALAVAHCSLLAYGPVHGPIAVSRQSAVISHVAPVAPVLAHGVVAPYGLAGRGLVAPLGLAGHGLLGAGAYGIGGLGVAAPLGYGLGLGKGLGLAPAYGGLGKVIL</sequence>
<evidence type="ECO:0000256" key="1">
    <source>
        <dbReference type="SAM" id="SignalP"/>
    </source>
</evidence>
<organism evidence="2 3">
    <name type="scientific">Oedothorax gibbosus</name>
    <dbReference type="NCBI Taxonomy" id="931172"/>
    <lineage>
        <taxon>Eukaryota</taxon>
        <taxon>Metazoa</taxon>
        <taxon>Ecdysozoa</taxon>
        <taxon>Arthropoda</taxon>
        <taxon>Chelicerata</taxon>
        <taxon>Arachnida</taxon>
        <taxon>Araneae</taxon>
        <taxon>Araneomorphae</taxon>
        <taxon>Entelegynae</taxon>
        <taxon>Araneoidea</taxon>
        <taxon>Linyphiidae</taxon>
        <taxon>Erigoninae</taxon>
        <taxon>Oedothorax</taxon>
    </lineage>
</organism>
<evidence type="ECO:0000313" key="2">
    <source>
        <dbReference type="EMBL" id="KAG8181996.1"/>
    </source>
</evidence>
<reference evidence="2 3" key="1">
    <citation type="journal article" date="2022" name="Nat. Ecol. Evol.">
        <title>A masculinizing supergene underlies an exaggerated male reproductive morph in a spider.</title>
        <authorList>
            <person name="Hendrickx F."/>
            <person name="De Corte Z."/>
            <person name="Sonet G."/>
            <person name="Van Belleghem S.M."/>
            <person name="Kostlbacher S."/>
            <person name="Vangestel C."/>
        </authorList>
    </citation>
    <scope>NUCLEOTIDE SEQUENCE [LARGE SCALE GENOMIC DNA]</scope>
    <source>
        <strain evidence="2">W744_W776</strain>
    </source>
</reference>
<proteinExistence type="predicted"/>
<keyword evidence="3" id="KW-1185">Reference proteome</keyword>
<dbReference type="AlphaFoldDB" id="A0AAV6UFC5"/>
<feature type="chain" id="PRO_5043484856" evidence="1">
    <location>
        <begin position="18"/>
        <end position="115"/>
    </location>
</feature>
<accession>A0AAV6UFC5</accession>
<gene>
    <name evidence="2" type="ORF">JTE90_014375</name>
</gene>
<dbReference type="Proteomes" id="UP000827092">
    <property type="component" value="Unassembled WGS sequence"/>
</dbReference>
<evidence type="ECO:0000313" key="3">
    <source>
        <dbReference type="Proteomes" id="UP000827092"/>
    </source>
</evidence>
<feature type="signal peptide" evidence="1">
    <location>
        <begin position="1"/>
        <end position="17"/>
    </location>
</feature>